<sequence>MAKKTLPQVVKELLSESGLPNAVYVGEWENQAVYHPIFGDGQPSVGLPSYILHADDTARWTEPGEGFKILEHFMEK</sequence>
<evidence type="ECO:0000313" key="1">
    <source>
        <dbReference type="EMBL" id="RGZ50286.1"/>
    </source>
</evidence>
<evidence type="ECO:0000313" key="2">
    <source>
        <dbReference type="EMBL" id="RHH74687.1"/>
    </source>
</evidence>
<dbReference type="EMBL" id="QRKC01000011">
    <property type="protein sequence ID" value="RHH74687.1"/>
    <property type="molecule type" value="Genomic_DNA"/>
</dbReference>
<proteinExistence type="predicted"/>
<gene>
    <name evidence="2" type="ORF">DW191_17385</name>
    <name evidence="1" type="ORF">DW986_03200</name>
</gene>
<organism evidence="1 4">
    <name type="scientific">Parabacteroides merdae</name>
    <dbReference type="NCBI Taxonomy" id="46503"/>
    <lineage>
        <taxon>Bacteria</taxon>
        <taxon>Pseudomonadati</taxon>
        <taxon>Bacteroidota</taxon>
        <taxon>Bacteroidia</taxon>
        <taxon>Bacteroidales</taxon>
        <taxon>Tannerellaceae</taxon>
        <taxon>Parabacteroides</taxon>
    </lineage>
</organism>
<accession>A0A3R6E3X9</accession>
<evidence type="ECO:0000313" key="4">
    <source>
        <dbReference type="Proteomes" id="UP000285173"/>
    </source>
</evidence>
<evidence type="ECO:0000313" key="3">
    <source>
        <dbReference type="Proteomes" id="UP000283732"/>
    </source>
</evidence>
<protein>
    <submittedName>
        <fullName evidence="1">Uncharacterized protein</fullName>
    </submittedName>
</protein>
<name>A0A3R6E3X9_9BACT</name>
<dbReference type="EMBL" id="QSEF01000004">
    <property type="protein sequence ID" value="RGZ50286.1"/>
    <property type="molecule type" value="Genomic_DNA"/>
</dbReference>
<dbReference type="RefSeq" id="WP_122202661.1">
    <property type="nucleotide sequence ID" value="NZ_QRKC01000011.1"/>
</dbReference>
<dbReference type="Proteomes" id="UP000285173">
    <property type="component" value="Unassembled WGS sequence"/>
</dbReference>
<dbReference type="Proteomes" id="UP000283732">
    <property type="component" value="Unassembled WGS sequence"/>
</dbReference>
<dbReference type="AlphaFoldDB" id="A0A3R6E3X9"/>
<reference evidence="3 4" key="1">
    <citation type="submission" date="2018-08" db="EMBL/GenBank/DDBJ databases">
        <title>A genome reference for cultivated species of the human gut microbiota.</title>
        <authorList>
            <person name="Zou Y."/>
            <person name="Xue W."/>
            <person name="Luo G."/>
        </authorList>
    </citation>
    <scope>NUCLEOTIDE SEQUENCE [LARGE SCALE GENOMIC DNA]</scope>
    <source>
        <strain evidence="2 3">AM16-50</strain>
        <strain evidence="1 4">AM50-15</strain>
    </source>
</reference>
<comment type="caution">
    <text evidence="1">The sequence shown here is derived from an EMBL/GenBank/DDBJ whole genome shotgun (WGS) entry which is preliminary data.</text>
</comment>